<organism evidence="1 2">
    <name type="scientific">Pseudoalteromonas xiamenensis</name>
    <dbReference type="NCBI Taxonomy" id="882626"/>
    <lineage>
        <taxon>Bacteria</taxon>
        <taxon>Pseudomonadati</taxon>
        <taxon>Pseudomonadota</taxon>
        <taxon>Gammaproteobacteria</taxon>
        <taxon>Alteromonadales</taxon>
        <taxon>Pseudoalteromonadaceae</taxon>
        <taxon>Pseudoalteromonas</taxon>
    </lineage>
</organism>
<accession>A0A975HM65</accession>
<sequence length="69" mass="7959">MSSEFNVIPPTTKVYCKERGEGWTLTGITSEKENTSVMFNGIRYTIPAVEILQELLPNFEKWQRGEFTD</sequence>
<evidence type="ECO:0000313" key="1">
    <source>
        <dbReference type="EMBL" id="QTH72818.1"/>
    </source>
</evidence>
<reference evidence="1" key="1">
    <citation type="submission" date="2021-03" db="EMBL/GenBank/DDBJ databases">
        <title>Complete Genome of Pseudoalteromonas xiamenensis STKMTI.2, a new potential marine bacterium producing anti-Vibrio compounds.</title>
        <authorList>
            <person name="Handayani D.P."/>
            <person name="Isnansetyo A."/>
            <person name="Istiqomah I."/>
            <person name="Jumina J."/>
        </authorList>
    </citation>
    <scope>NUCLEOTIDE SEQUENCE</scope>
    <source>
        <strain evidence="1">STKMTI.2</strain>
    </source>
</reference>
<dbReference type="KEGG" id="pxi:J5O05_01495"/>
<dbReference type="AlphaFoldDB" id="A0A975HM65"/>
<dbReference type="RefSeq" id="WP_208844441.1">
    <property type="nucleotide sequence ID" value="NZ_CP072133.1"/>
</dbReference>
<gene>
    <name evidence="1" type="ORF">J5O05_01495</name>
</gene>
<dbReference type="EMBL" id="CP072133">
    <property type="protein sequence ID" value="QTH72818.1"/>
    <property type="molecule type" value="Genomic_DNA"/>
</dbReference>
<keyword evidence="2" id="KW-1185">Reference proteome</keyword>
<name>A0A975HM65_9GAMM</name>
<protein>
    <submittedName>
        <fullName evidence="1">Uncharacterized protein</fullName>
    </submittedName>
</protein>
<evidence type="ECO:0000313" key="2">
    <source>
        <dbReference type="Proteomes" id="UP000664904"/>
    </source>
</evidence>
<proteinExistence type="predicted"/>
<dbReference type="Proteomes" id="UP000664904">
    <property type="component" value="Chromosome"/>
</dbReference>